<proteinExistence type="predicted"/>
<accession>A0A382UCL0</accession>
<evidence type="ECO:0000313" key="1">
    <source>
        <dbReference type="EMBL" id="SVD32019.1"/>
    </source>
</evidence>
<dbReference type="EMBL" id="UINC01143221">
    <property type="protein sequence ID" value="SVD32019.1"/>
    <property type="molecule type" value="Genomic_DNA"/>
</dbReference>
<sequence length="43" mass="5011">MTEAERGKDAGNDEDKFWAKEIENRQEDARKAVMKWRENGAIS</sequence>
<name>A0A382UCL0_9ZZZZ</name>
<dbReference type="AlphaFoldDB" id="A0A382UCL0"/>
<reference evidence="1" key="1">
    <citation type="submission" date="2018-05" db="EMBL/GenBank/DDBJ databases">
        <authorList>
            <person name="Lanie J.A."/>
            <person name="Ng W.-L."/>
            <person name="Kazmierczak K.M."/>
            <person name="Andrzejewski T.M."/>
            <person name="Davidsen T.M."/>
            <person name="Wayne K.J."/>
            <person name="Tettelin H."/>
            <person name="Glass J.I."/>
            <person name="Rusch D."/>
            <person name="Podicherti R."/>
            <person name="Tsui H.-C.T."/>
            <person name="Winkler M.E."/>
        </authorList>
    </citation>
    <scope>NUCLEOTIDE SEQUENCE</scope>
</reference>
<organism evidence="1">
    <name type="scientific">marine metagenome</name>
    <dbReference type="NCBI Taxonomy" id="408172"/>
    <lineage>
        <taxon>unclassified sequences</taxon>
        <taxon>metagenomes</taxon>
        <taxon>ecological metagenomes</taxon>
    </lineage>
</organism>
<gene>
    <name evidence="1" type="ORF">METZ01_LOCUS384873</name>
</gene>
<protein>
    <submittedName>
        <fullName evidence="1">Uncharacterized protein</fullName>
    </submittedName>
</protein>